<reference evidence="2" key="1">
    <citation type="submission" date="2014-09" db="EMBL/GenBank/DDBJ databases">
        <authorList>
            <person name="Gomez-Valero L."/>
        </authorList>
    </citation>
    <scope>NUCLEOTIDE SEQUENCE [LARGE SCALE GENOMIC DNA]</scope>
    <source>
        <strain evidence="2">ATCC35250</strain>
    </source>
</reference>
<dbReference type="AlphaFoldDB" id="A0A0A8UP09"/>
<name>A0A0A8UP09_LEGHA</name>
<dbReference type="Gene3D" id="3.80.10.10">
    <property type="entry name" value="Ribonuclease Inhibitor"/>
    <property type="match status" value="1"/>
</dbReference>
<dbReference type="InterPro" id="IPR032675">
    <property type="entry name" value="LRR_dom_sf"/>
</dbReference>
<dbReference type="Proteomes" id="UP000032803">
    <property type="component" value="Chromosome I"/>
</dbReference>
<protein>
    <submittedName>
        <fullName evidence="1">Uncharacterized protein</fullName>
    </submittedName>
</protein>
<evidence type="ECO:0000313" key="1">
    <source>
        <dbReference type="EMBL" id="CEK10580.1"/>
    </source>
</evidence>
<proteinExistence type="predicted"/>
<sequence length="68" mass="7365">MDSNPLDTKTVPECAAIVEALNDSNITHLNLGGIFLLDHAVTQLLAVMSSLKYPGLGHLDLTDNKLYE</sequence>
<dbReference type="HOGENOM" id="CLU_2788784_0_0_6"/>
<dbReference type="EMBL" id="LN681225">
    <property type="protein sequence ID" value="CEK10580.1"/>
    <property type="molecule type" value="Genomic_DNA"/>
</dbReference>
<evidence type="ECO:0000313" key="2">
    <source>
        <dbReference type="Proteomes" id="UP000032803"/>
    </source>
</evidence>
<accession>A0A0A8UP09</accession>
<organism evidence="1 2">
    <name type="scientific">Legionella hackeliae</name>
    <dbReference type="NCBI Taxonomy" id="449"/>
    <lineage>
        <taxon>Bacteria</taxon>
        <taxon>Pseudomonadati</taxon>
        <taxon>Pseudomonadota</taxon>
        <taxon>Gammaproteobacteria</taxon>
        <taxon>Legionellales</taxon>
        <taxon>Legionellaceae</taxon>
        <taxon>Legionella</taxon>
    </lineage>
</organism>
<dbReference type="STRING" id="449.LHA_1540"/>
<gene>
    <name evidence="1" type="ORF">LHA_1540</name>
</gene>
<dbReference type="RefSeq" id="WP_045105930.1">
    <property type="nucleotide sequence ID" value="NZ_LN681225.1"/>
</dbReference>
<keyword evidence="2" id="KW-1185">Reference proteome</keyword>
<dbReference type="KEGG" id="lha:LHA_1540"/>